<dbReference type="PATRIC" id="fig|106592.7.peg.5421"/>
<name>A0A0L8BFV7_ENSAD</name>
<organism evidence="1 2">
    <name type="scientific">Ensifer adhaerens</name>
    <name type="common">Sinorhizobium morelense</name>
    <dbReference type="NCBI Taxonomy" id="106592"/>
    <lineage>
        <taxon>Bacteria</taxon>
        <taxon>Pseudomonadati</taxon>
        <taxon>Pseudomonadota</taxon>
        <taxon>Alphaproteobacteria</taxon>
        <taxon>Hyphomicrobiales</taxon>
        <taxon>Rhizobiaceae</taxon>
        <taxon>Sinorhizobium/Ensifer group</taxon>
        <taxon>Ensifer</taxon>
    </lineage>
</organism>
<dbReference type="EMBL" id="LGAP01000037">
    <property type="protein sequence ID" value="KOF13468.1"/>
    <property type="molecule type" value="Genomic_DNA"/>
</dbReference>
<sequence length="69" mass="7063">MPLTLTLSPQAGRGDVDNGFVATCHLLSANASAKDGCRCTADAACFLLPACGEKVAGRPDEGQLRDAIT</sequence>
<comment type="caution">
    <text evidence="1">The sequence shown here is derived from an EMBL/GenBank/DDBJ whole genome shotgun (WGS) entry which is preliminary data.</text>
</comment>
<accession>A0A0L8BFV7</accession>
<dbReference type="AlphaFoldDB" id="A0A0L8BFV7"/>
<protein>
    <submittedName>
        <fullName evidence="1">Uncharacterized protein</fullName>
    </submittedName>
</protein>
<evidence type="ECO:0000313" key="2">
    <source>
        <dbReference type="Proteomes" id="UP000037425"/>
    </source>
</evidence>
<dbReference type="Proteomes" id="UP000037425">
    <property type="component" value="Unassembled WGS sequence"/>
</dbReference>
<evidence type="ECO:0000313" key="1">
    <source>
        <dbReference type="EMBL" id="KOF13468.1"/>
    </source>
</evidence>
<gene>
    <name evidence="1" type="ORF">AC244_31150</name>
</gene>
<proteinExistence type="predicted"/>
<reference evidence="2" key="1">
    <citation type="submission" date="2015-07" db="EMBL/GenBank/DDBJ databases">
        <title>Whole genome sequence of an Ensifer adhaerens strain isolated from a cave pool in the Wind Cave National Park.</title>
        <authorList>
            <person name="Eng W.W.H."/>
            <person name="Gan H.M."/>
            <person name="Barton H.A."/>
            <person name="Savka M.A."/>
        </authorList>
    </citation>
    <scope>NUCLEOTIDE SEQUENCE [LARGE SCALE GENOMIC DNA]</scope>
    <source>
        <strain evidence="2">SD006</strain>
    </source>
</reference>